<dbReference type="EMBL" id="JANDBD010000004">
    <property type="protein sequence ID" value="MCP9272780.1"/>
    <property type="molecule type" value="Genomic_DNA"/>
</dbReference>
<sequence length="88" mass="9620">MTPGAVSLEATTMPDHPATTWQQERARIAGFSSRPNRPPDDPELVEARRNMRALKLEDDVRKVLAGEPALSPEQCQRIADVLTAGGAR</sequence>
<proteinExistence type="predicted"/>
<protein>
    <submittedName>
        <fullName evidence="2">Uncharacterized protein</fullName>
    </submittedName>
</protein>
<reference evidence="2 3" key="1">
    <citation type="submission" date="2022-06" db="EMBL/GenBank/DDBJ databases">
        <title>Mycolicibacterium sp. CAU 1645 isolated from seawater.</title>
        <authorList>
            <person name="Kim W."/>
        </authorList>
    </citation>
    <scope>NUCLEOTIDE SEQUENCE [LARGE SCALE GENOMIC DNA]</scope>
    <source>
        <strain evidence="2 3">CAU 1645</strain>
    </source>
</reference>
<dbReference type="RefSeq" id="WP_255060005.1">
    <property type="nucleotide sequence ID" value="NZ_JANDBD010000004.1"/>
</dbReference>
<accession>A0ABT1M1L9</accession>
<evidence type="ECO:0000313" key="2">
    <source>
        <dbReference type="EMBL" id="MCP9272780.1"/>
    </source>
</evidence>
<keyword evidence="3" id="KW-1185">Reference proteome</keyword>
<name>A0ABT1M1L9_9MYCO</name>
<organism evidence="2 3">
    <name type="scientific">Mycolicibacterium arenosum</name>
    <dbReference type="NCBI Taxonomy" id="2952157"/>
    <lineage>
        <taxon>Bacteria</taxon>
        <taxon>Bacillati</taxon>
        <taxon>Actinomycetota</taxon>
        <taxon>Actinomycetes</taxon>
        <taxon>Mycobacteriales</taxon>
        <taxon>Mycobacteriaceae</taxon>
        <taxon>Mycolicibacterium</taxon>
    </lineage>
</organism>
<comment type="caution">
    <text evidence="2">The sequence shown here is derived from an EMBL/GenBank/DDBJ whole genome shotgun (WGS) entry which is preliminary data.</text>
</comment>
<evidence type="ECO:0000313" key="3">
    <source>
        <dbReference type="Proteomes" id="UP001651690"/>
    </source>
</evidence>
<evidence type="ECO:0000256" key="1">
    <source>
        <dbReference type="SAM" id="MobiDB-lite"/>
    </source>
</evidence>
<dbReference type="Proteomes" id="UP001651690">
    <property type="component" value="Unassembled WGS sequence"/>
</dbReference>
<gene>
    <name evidence="2" type="ORF">NM203_11350</name>
</gene>
<feature type="region of interest" description="Disordered" evidence="1">
    <location>
        <begin position="1"/>
        <end position="20"/>
    </location>
</feature>